<name>A0ABT1EKR0_9FIRM</name>
<evidence type="ECO:0000313" key="2">
    <source>
        <dbReference type="EMBL" id="MCP1111288.1"/>
    </source>
</evidence>
<dbReference type="InterPro" id="IPR048667">
    <property type="entry name" value="Imm5-like"/>
</dbReference>
<comment type="caution">
    <text evidence="2">The sequence shown here is derived from an EMBL/GenBank/DDBJ whole genome shotgun (WGS) entry which is preliminary data.</text>
</comment>
<reference evidence="2 3" key="1">
    <citation type="journal article" date="2022" name="Genome Biol. Evol.">
        <title>Host diet, physiology and behaviors set the stage for Lachnospiraceae cladogenesis.</title>
        <authorList>
            <person name="Vera-Ponce De Leon A."/>
            <person name="Schneider M."/>
            <person name="Jahnes B.C."/>
            <person name="Sadowski V."/>
            <person name="Camuy-Velez L.A."/>
            <person name="Duan J."/>
            <person name="Sabree Z.L."/>
        </authorList>
    </citation>
    <scope>NUCLEOTIDE SEQUENCE [LARGE SCALE GENOMIC DNA]</scope>
    <source>
        <strain evidence="2 3">PAL227</strain>
    </source>
</reference>
<accession>A0ABT1EKR0</accession>
<dbReference type="EMBL" id="JAMZFV010000027">
    <property type="protein sequence ID" value="MCP1111288.1"/>
    <property type="molecule type" value="Genomic_DNA"/>
</dbReference>
<evidence type="ECO:0000313" key="3">
    <source>
        <dbReference type="Proteomes" id="UP001523565"/>
    </source>
</evidence>
<proteinExistence type="predicted"/>
<protein>
    <recommendedName>
        <fullName evidence="1">Imm-5-like domain-containing protein</fullName>
    </recommendedName>
</protein>
<organism evidence="2 3">
    <name type="scientific">Ohessyouella blattaphilus</name>
    <dbReference type="NCBI Taxonomy" id="2949333"/>
    <lineage>
        <taxon>Bacteria</taxon>
        <taxon>Bacillati</taxon>
        <taxon>Bacillota</taxon>
        <taxon>Clostridia</taxon>
        <taxon>Lachnospirales</taxon>
        <taxon>Lachnospiraceae</taxon>
        <taxon>Ohessyouella</taxon>
    </lineage>
</organism>
<sequence length="182" mass="20709">MDWLSDVQNRMKRKNQILFGKHSEFLADLEGLIQQQNHQTVILWALEFGDEIVVDMKKRYPDEERLANAVSISRDWAAGKVKMPVAQRAILDAHAVAKEISSPVDMALCHAVGQACGVVHTSGHAMGLPIYELTAIVRKHGVPACQNPVETRKQEYVERLLYWREHNEEYQGDWAAFITKES</sequence>
<evidence type="ECO:0000259" key="1">
    <source>
        <dbReference type="Pfam" id="PF21805"/>
    </source>
</evidence>
<keyword evidence="3" id="KW-1185">Reference proteome</keyword>
<dbReference type="RefSeq" id="WP_262070166.1">
    <property type="nucleotide sequence ID" value="NZ_JAMXOC010000027.1"/>
</dbReference>
<feature type="domain" description="Imm-5-like" evidence="1">
    <location>
        <begin position="32"/>
        <end position="156"/>
    </location>
</feature>
<dbReference type="Proteomes" id="UP001523565">
    <property type="component" value="Unassembled WGS sequence"/>
</dbReference>
<dbReference type="Pfam" id="PF21805">
    <property type="entry name" value="Imm5_like"/>
    <property type="match status" value="1"/>
</dbReference>
<gene>
    <name evidence="2" type="ORF">NK118_13615</name>
</gene>